<evidence type="ECO:0000259" key="1">
    <source>
        <dbReference type="PROSITE" id="PS50943"/>
    </source>
</evidence>
<dbReference type="SUPFAM" id="SSF47413">
    <property type="entry name" value="lambda repressor-like DNA-binding domains"/>
    <property type="match status" value="1"/>
</dbReference>
<accession>A0A3G2R8N1</accession>
<feature type="domain" description="HTH cro/C1-type" evidence="1">
    <location>
        <begin position="11"/>
        <end position="55"/>
    </location>
</feature>
<evidence type="ECO:0000313" key="2">
    <source>
        <dbReference type="EMBL" id="AYO31749.1"/>
    </source>
</evidence>
<dbReference type="Proteomes" id="UP000280960">
    <property type="component" value="Chromosome"/>
</dbReference>
<name>A0A3G2R8N1_9FIRM</name>
<gene>
    <name evidence="2" type="ORF">D2962_15120</name>
</gene>
<organism evidence="2 3">
    <name type="scientific">Biomaibacter acetigenes</name>
    <dbReference type="NCBI Taxonomy" id="2316383"/>
    <lineage>
        <taxon>Bacteria</taxon>
        <taxon>Bacillati</taxon>
        <taxon>Bacillota</taxon>
        <taxon>Clostridia</taxon>
        <taxon>Thermosediminibacterales</taxon>
        <taxon>Tepidanaerobacteraceae</taxon>
        <taxon>Biomaibacter</taxon>
    </lineage>
</organism>
<dbReference type="Pfam" id="PF01381">
    <property type="entry name" value="HTH_3"/>
    <property type="match status" value="1"/>
</dbReference>
<dbReference type="PROSITE" id="PS50943">
    <property type="entry name" value="HTH_CROC1"/>
    <property type="match status" value="1"/>
</dbReference>
<reference evidence="2 3" key="1">
    <citation type="submission" date="2018-10" db="EMBL/GenBank/DDBJ databases">
        <authorList>
            <person name="Zhang X."/>
        </authorList>
    </citation>
    <scope>NUCLEOTIDE SEQUENCE [LARGE SCALE GENOMIC DNA]</scope>
    <source>
        <strain evidence="2 3">SK-G1</strain>
    </source>
</reference>
<dbReference type="InterPro" id="IPR001387">
    <property type="entry name" value="Cro/C1-type_HTH"/>
</dbReference>
<protein>
    <submittedName>
        <fullName evidence="2">XRE family transcriptional regulator</fullName>
    </submittedName>
</protein>
<proteinExistence type="predicted"/>
<dbReference type="KEGG" id="bacg:D2962_15120"/>
<evidence type="ECO:0000313" key="3">
    <source>
        <dbReference type="Proteomes" id="UP000280960"/>
    </source>
</evidence>
<dbReference type="GO" id="GO:0003677">
    <property type="term" value="F:DNA binding"/>
    <property type="evidence" value="ECO:0007669"/>
    <property type="project" value="InterPro"/>
</dbReference>
<dbReference type="AlphaFoldDB" id="A0A3G2R8N1"/>
<dbReference type="EMBL" id="CP033169">
    <property type="protein sequence ID" value="AYO31749.1"/>
    <property type="molecule type" value="Genomic_DNA"/>
</dbReference>
<sequence>MNFSLPSGQRIRKEREKLGLTREKFAEIIGLSDYYVGQLERGERQMSLNVLVKIAGRRTHPGKFGSSPVRGNWKF</sequence>
<dbReference type="SMART" id="SM00530">
    <property type="entry name" value="HTH_XRE"/>
    <property type="match status" value="1"/>
</dbReference>
<keyword evidence="3" id="KW-1185">Reference proteome</keyword>
<dbReference type="CDD" id="cd00093">
    <property type="entry name" value="HTH_XRE"/>
    <property type="match status" value="1"/>
</dbReference>
<dbReference type="Gene3D" id="1.10.260.40">
    <property type="entry name" value="lambda repressor-like DNA-binding domains"/>
    <property type="match status" value="1"/>
</dbReference>
<dbReference type="InterPro" id="IPR010982">
    <property type="entry name" value="Lambda_DNA-bd_dom_sf"/>
</dbReference>